<keyword evidence="3 6" id="KW-0732">Signal</keyword>
<protein>
    <submittedName>
        <fullName evidence="7">Zinc ABC transporter substrate-binding protein</fullName>
    </submittedName>
</protein>
<dbReference type="PANTHER" id="PTHR42953">
    <property type="entry name" value="HIGH-AFFINITY ZINC UPTAKE SYSTEM PROTEIN ZNUA-RELATED"/>
    <property type="match status" value="1"/>
</dbReference>
<evidence type="ECO:0000313" key="7">
    <source>
        <dbReference type="EMBL" id="GAA2017337.1"/>
    </source>
</evidence>
<dbReference type="InterPro" id="IPR006127">
    <property type="entry name" value="ZnuA-like"/>
</dbReference>
<feature type="region of interest" description="Disordered" evidence="5">
    <location>
        <begin position="129"/>
        <end position="159"/>
    </location>
</feature>
<dbReference type="InterPro" id="IPR050492">
    <property type="entry name" value="Bact_metal-bind_prot9"/>
</dbReference>
<gene>
    <name evidence="7" type="ORF">GCM10009740_00970</name>
</gene>
<dbReference type="SUPFAM" id="SSF53807">
    <property type="entry name" value="Helical backbone' metal receptor"/>
    <property type="match status" value="1"/>
</dbReference>
<dbReference type="Gene3D" id="3.40.50.1980">
    <property type="entry name" value="Nitrogenase molybdenum iron protein domain"/>
    <property type="match status" value="2"/>
</dbReference>
<dbReference type="InterPro" id="IPR006128">
    <property type="entry name" value="Lipoprotein_PsaA-like"/>
</dbReference>
<keyword evidence="8" id="KW-1185">Reference proteome</keyword>
<comment type="similarity">
    <text evidence="1 4">Belongs to the bacterial solute-binding protein 9 family.</text>
</comment>
<accession>A0ABN2TRE2</accession>
<keyword evidence="2 4" id="KW-0813">Transport</keyword>
<dbReference type="EMBL" id="BAAANB010000001">
    <property type="protein sequence ID" value="GAA2017337.1"/>
    <property type="molecule type" value="Genomic_DNA"/>
</dbReference>
<evidence type="ECO:0000256" key="2">
    <source>
        <dbReference type="ARBA" id="ARBA00022448"/>
    </source>
</evidence>
<name>A0ABN2TRE2_9MICO</name>
<evidence type="ECO:0000256" key="4">
    <source>
        <dbReference type="RuleBase" id="RU003512"/>
    </source>
</evidence>
<evidence type="ECO:0000256" key="5">
    <source>
        <dbReference type="SAM" id="MobiDB-lite"/>
    </source>
</evidence>
<dbReference type="Proteomes" id="UP001501285">
    <property type="component" value="Unassembled WGS sequence"/>
</dbReference>
<sequence>MSPMSRRLSTASFLRRLILGSVAAALTMTVAACSPGPGAGGDAAGAVVTSFYPLQFATEQIAGGRLAVTVLTKPGAEPHDLELAPQDVAALTKARLVVYSDGFQPAVDDAVAQSSPASVLDVADAARLTLPANPEPGGQTSSAQQATPAPAGGHGSADPHFWLDPQRYAAVVQTIGKRLESIDPKNAATYAKNTTTFVARLTALDAEYKAGLRQCRSKVLVTSHAAFGYLAQRYGLEQHGISGISPDTEPSAASLQAISQLVRKDGVTTIYQETLVAPQLAQTVAATTGATVATLDPIEGITGSSAGKDYFAVMHSNLAAIQKGLGCS</sequence>
<feature type="signal peptide" evidence="6">
    <location>
        <begin position="1"/>
        <end position="32"/>
    </location>
</feature>
<feature type="compositionally biased region" description="Polar residues" evidence="5">
    <location>
        <begin position="138"/>
        <end position="147"/>
    </location>
</feature>
<evidence type="ECO:0000256" key="3">
    <source>
        <dbReference type="ARBA" id="ARBA00022729"/>
    </source>
</evidence>
<organism evidence="7 8">
    <name type="scientific">Terrabacter terrae</name>
    <dbReference type="NCBI Taxonomy" id="318434"/>
    <lineage>
        <taxon>Bacteria</taxon>
        <taxon>Bacillati</taxon>
        <taxon>Actinomycetota</taxon>
        <taxon>Actinomycetes</taxon>
        <taxon>Micrococcales</taxon>
        <taxon>Intrasporangiaceae</taxon>
        <taxon>Terrabacter</taxon>
    </lineage>
</organism>
<dbReference type="Pfam" id="PF01297">
    <property type="entry name" value="ZnuA"/>
    <property type="match status" value="1"/>
</dbReference>
<dbReference type="PRINTS" id="PR00690">
    <property type="entry name" value="ADHESNFAMILY"/>
</dbReference>
<evidence type="ECO:0000313" key="8">
    <source>
        <dbReference type="Proteomes" id="UP001501285"/>
    </source>
</evidence>
<evidence type="ECO:0000256" key="1">
    <source>
        <dbReference type="ARBA" id="ARBA00011028"/>
    </source>
</evidence>
<feature type="chain" id="PRO_5046726005" evidence="6">
    <location>
        <begin position="33"/>
        <end position="328"/>
    </location>
</feature>
<dbReference type="PROSITE" id="PS51257">
    <property type="entry name" value="PROKAR_LIPOPROTEIN"/>
    <property type="match status" value="1"/>
</dbReference>
<proteinExistence type="inferred from homology"/>
<reference evidence="7 8" key="1">
    <citation type="journal article" date="2019" name="Int. J. Syst. Evol. Microbiol.">
        <title>The Global Catalogue of Microorganisms (GCM) 10K type strain sequencing project: providing services to taxonomists for standard genome sequencing and annotation.</title>
        <authorList>
            <consortium name="The Broad Institute Genomics Platform"/>
            <consortium name="The Broad Institute Genome Sequencing Center for Infectious Disease"/>
            <person name="Wu L."/>
            <person name="Ma J."/>
        </authorList>
    </citation>
    <scope>NUCLEOTIDE SEQUENCE [LARGE SCALE GENOMIC DNA]</scope>
    <source>
        <strain evidence="7 8">JCM 14283</strain>
    </source>
</reference>
<dbReference type="PANTHER" id="PTHR42953:SF3">
    <property type="entry name" value="HIGH-AFFINITY ZINC UPTAKE SYSTEM PROTEIN ZNUA"/>
    <property type="match status" value="1"/>
</dbReference>
<evidence type="ECO:0000256" key="6">
    <source>
        <dbReference type="SAM" id="SignalP"/>
    </source>
</evidence>
<comment type="caution">
    <text evidence="7">The sequence shown here is derived from an EMBL/GenBank/DDBJ whole genome shotgun (WGS) entry which is preliminary data.</text>
</comment>